<feature type="region of interest" description="Disordered" evidence="2">
    <location>
        <begin position="390"/>
        <end position="418"/>
    </location>
</feature>
<dbReference type="RefSeq" id="WP_115549059.1">
    <property type="nucleotide sequence ID" value="NZ_QRGP01000001.1"/>
</dbReference>
<dbReference type="InterPro" id="IPR045275">
    <property type="entry name" value="MscS_archaea/bacteria_type"/>
</dbReference>
<sequence>MDSFQIAGYAFDKVLFMEWAEKIFFALIILGITWALAKAAKWTFAKMVDQIPFLQRGTSSGESVGMALGKIVSLLVWLFGLLAVLQQLGFDSVITPVQGLLGNFIGYLDNIVFAAAIFFIGSMIAGIARDLVETALGAVDFDKWANKGGVEAITGNNAITKTLSTIVYVLVIIPVAIAALQMLEISAITEPAMNLLNMVFKAIPLIIGACLLLGIGFVISRWVASLIRDLLPSLGADRAINELGILPEGRTASGVIAAIVTIAIMIFFAIAATNMLGFPQLTSILETVLAQAGNVVFGAVLIALGVLIANILRNLIADATGPGIASNVTYWITTGLFVFIGLKQMQIGGMIVDYAFGALAIGAAVAFALAFGLGGRDAAARMLSDLRAPTAPAAKKPVASLAPKTVKRAPARKAPAKK</sequence>
<dbReference type="PANTHER" id="PTHR30221:SF1">
    <property type="entry name" value="SMALL-CONDUCTANCE MECHANOSENSITIVE CHANNEL"/>
    <property type="match status" value="1"/>
</dbReference>
<keyword evidence="1" id="KW-0472">Membrane</keyword>
<protein>
    <recommendedName>
        <fullName evidence="1">Small-conductance mechanosensitive channel</fullName>
    </recommendedName>
</protein>
<dbReference type="Proteomes" id="UP000263833">
    <property type="component" value="Unassembled WGS sequence"/>
</dbReference>
<dbReference type="EMBL" id="QRGP01000001">
    <property type="protein sequence ID" value="RDV07511.1"/>
    <property type="molecule type" value="Genomic_DNA"/>
</dbReference>
<keyword evidence="1" id="KW-0997">Cell inner membrane</keyword>
<comment type="subcellular location">
    <subcellularLocation>
        <location evidence="1">Cell inner membrane</location>
        <topology evidence="1">Multi-pass membrane protein</topology>
    </subcellularLocation>
</comment>
<dbReference type="Pfam" id="PF05552">
    <property type="entry name" value="MS_channel_1st_1"/>
    <property type="match status" value="2"/>
</dbReference>
<organism evidence="3 4">
    <name type="scientific">Sphingorhabdus pulchriflava</name>
    <dbReference type="NCBI Taxonomy" id="2292257"/>
    <lineage>
        <taxon>Bacteria</taxon>
        <taxon>Pseudomonadati</taxon>
        <taxon>Pseudomonadota</taxon>
        <taxon>Alphaproteobacteria</taxon>
        <taxon>Sphingomonadales</taxon>
        <taxon>Sphingomonadaceae</taxon>
        <taxon>Sphingorhabdus</taxon>
    </lineage>
</organism>
<accession>A0A371BJG7</accession>
<feature type="transmembrane region" description="Helical" evidence="1">
    <location>
        <begin position="255"/>
        <end position="276"/>
    </location>
</feature>
<comment type="function">
    <text evidence="1">Mechanosensitive channel that participates in the regulation of osmotic pressure changes within the cell, opening in response to stretch forces in the membrane lipid bilayer, without the need for other proteins. Contributes to normal resistance to hypoosmotic shock. Forms an ion channel of 1.0 nanosiemens conductance with a slight preference for anions.</text>
</comment>
<reference evidence="4" key="1">
    <citation type="submission" date="2018-08" db="EMBL/GenBank/DDBJ databases">
        <authorList>
            <person name="Kim S.-J."/>
            <person name="Jung G.-Y."/>
        </authorList>
    </citation>
    <scope>NUCLEOTIDE SEQUENCE [LARGE SCALE GENOMIC DNA]</scope>
    <source>
        <strain evidence="4">GY_G</strain>
    </source>
</reference>
<evidence type="ECO:0000313" key="3">
    <source>
        <dbReference type="EMBL" id="RDV07511.1"/>
    </source>
</evidence>
<gene>
    <name evidence="3" type="ORF">DXH95_09290</name>
</gene>
<dbReference type="InterPro" id="IPR008910">
    <property type="entry name" value="MSC_TM_helix"/>
</dbReference>
<feature type="transmembrane region" description="Helical" evidence="1">
    <location>
        <begin position="324"/>
        <end position="342"/>
    </location>
</feature>
<feature type="transmembrane region" description="Helical" evidence="1">
    <location>
        <begin position="165"/>
        <end position="183"/>
    </location>
</feature>
<comment type="caution">
    <text evidence="3">The sequence shown here is derived from an EMBL/GenBank/DDBJ whole genome shotgun (WGS) entry which is preliminary data.</text>
</comment>
<dbReference type="OrthoDB" id="7616157at2"/>
<keyword evidence="1" id="KW-1003">Cell membrane</keyword>
<dbReference type="NCBIfam" id="NF033912">
    <property type="entry name" value="msc"/>
    <property type="match status" value="1"/>
</dbReference>
<name>A0A371BJG7_9SPHN</name>
<keyword evidence="4" id="KW-1185">Reference proteome</keyword>
<feature type="transmembrane region" description="Helical" evidence="1">
    <location>
        <begin position="23"/>
        <end position="44"/>
    </location>
</feature>
<feature type="transmembrane region" description="Helical" evidence="1">
    <location>
        <begin position="288"/>
        <end position="312"/>
    </location>
</feature>
<keyword evidence="1" id="KW-0812">Transmembrane</keyword>
<dbReference type="GO" id="GO:0005886">
    <property type="term" value="C:plasma membrane"/>
    <property type="evidence" value="ECO:0007669"/>
    <property type="project" value="UniProtKB-SubCell"/>
</dbReference>
<comment type="similarity">
    <text evidence="1">Belongs to the MscS (TC 1.A.23) family.</text>
</comment>
<dbReference type="PANTHER" id="PTHR30221">
    <property type="entry name" value="SMALL-CONDUCTANCE MECHANOSENSITIVE CHANNEL"/>
    <property type="match status" value="1"/>
</dbReference>
<evidence type="ECO:0000256" key="2">
    <source>
        <dbReference type="SAM" id="MobiDB-lite"/>
    </source>
</evidence>
<evidence type="ECO:0000313" key="4">
    <source>
        <dbReference type="Proteomes" id="UP000263833"/>
    </source>
</evidence>
<evidence type="ECO:0000256" key="1">
    <source>
        <dbReference type="RuleBase" id="RU369025"/>
    </source>
</evidence>
<feature type="compositionally biased region" description="Basic residues" evidence="2">
    <location>
        <begin position="405"/>
        <end position="418"/>
    </location>
</feature>
<comment type="caution">
    <text evidence="1">Lacks conserved residue(s) required for the propagation of feature annotation.</text>
</comment>
<dbReference type="GO" id="GO:0008381">
    <property type="term" value="F:mechanosensitive monoatomic ion channel activity"/>
    <property type="evidence" value="ECO:0007669"/>
    <property type="project" value="InterPro"/>
</dbReference>
<dbReference type="Gene3D" id="1.10.287.1260">
    <property type="match status" value="1"/>
</dbReference>
<keyword evidence="1" id="KW-0407">Ion channel</keyword>
<feature type="transmembrane region" description="Helical" evidence="1">
    <location>
        <begin position="203"/>
        <end position="224"/>
    </location>
</feature>
<proteinExistence type="inferred from homology"/>
<comment type="subunit">
    <text evidence="1">Homoheptamer.</text>
</comment>
<feature type="compositionally biased region" description="Low complexity" evidence="2">
    <location>
        <begin position="390"/>
        <end position="404"/>
    </location>
</feature>
<feature type="transmembrane region" description="Helical" evidence="1">
    <location>
        <begin position="104"/>
        <end position="128"/>
    </location>
</feature>
<feature type="transmembrane region" description="Helical" evidence="1">
    <location>
        <begin position="354"/>
        <end position="374"/>
    </location>
</feature>
<dbReference type="AlphaFoldDB" id="A0A371BJG7"/>
<feature type="transmembrane region" description="Helical" evidence="1">
    <location>
        <begin position="64"/>
        <end position="84"/>
    </location>
</feature>
<keyword evidence="1" id="KW-1133">Transmembrane helix</keyword>
<keyword evidence="1" id="KW-0813">Transport</keyword>
<keyword evidence="1" id="KW-0406">Ion transport</keyword>